<dbReference type="Proteomes" id="UP000619512">
    <property type="component" value="Unassembled WGS sequence"/>
</dbReference>
<proteinExistence type="predicted"/>
<dbReference type="AlphaFoldDB" id="A0AA87Y6R0"/>
<sequence length="51" mass="5246">MLLDDGASSLAYQFMMPGGQSISLIYGAANQVTAVVGMGTERSSLSCSTDL</sequence>
<dbReference type="EMBL" id="BMWW01000001">
    <property type="protein sequence ID" value="GGY73860.1"/>
    <property type="molecule type" value="Genomic_DNA"/>
</dbReference>
<organism evidence="1 2">
    <name type="scientific">Pseudoduganella plicata</name>
    <dbReference type="NCBI Taxonomy" id="321984"/>
    <lineage>
        <taxon>Bacteria</taxon>
        <taxon>Pseudomonadati</taxon>
        <taxon>Pseudomonadota</taxon>
        <taxon>Betaproteobacteria</taxon>
        <taxon>Burkholderiales</taxon>
        <taxon>Oxalobacteraceae</taxon>
        <taxon>Telluria group</taxon>
        <taxon>Pseudoduganella</taxon>
    </lineage>
</organism>
<name>A0AA87Y6R0_9BURK</name>
<evidence type="ECO:0000313" key="2">
    <source>
        <dbReference type="Proteomes" id="UP000619512"/>
    </source>
</evidence>
<protein>
    <submittedName>
        <fullName evidence="1">Uncharacterized protein</fullName>
    </submittedName>
</protein>
<comment type="caution">
    <text evidence="1">The sequence shown here is derived from an EMBL/GenBank/DDBJ whole genome shotgun (WGS) entry which is preliminary data.</text>
</comment>
<gene>
    <name evidence="1" type="ORF">GCM10007388_02690</name>
</gene>
<dbReference type="RefSeq" id="WP_189568412.1">
    <property type="nucleotide sequence ID" value="NZ_BMWW01000001.1"/>
</dbReference>
<accession>A0AA87Y6R0</accession>
<reference evidence="1" key="1">
    <citation type="journal article" date="2014" name="Int. J. Syst. Evol. Microbiol.">
        <title>Complete genome sequence of Corynebacterium casei LMG S-19264T (=DSM 44701T), isolated from a smear-ripened cheese.</title>
        <authorList>
            <consortium name="US DOE Joint Genome Institute (JGI-PGF)"/>
            <person name="Walter F."/>
            <person name="Albersmeier A."/>
            <person name="Kalinowski J."/>
            <person name="Ruckert C."/>
        </authorList>
    </citation>
    <scope>NUCLEOTIDE SEQUENCE</scope>
    <source>
        <strain evidence="1">KCTC 12344</strain>
    </source>
</reference>
<evidence type="ECO:0000313" key="1">
    <source>
        <dbReference type="EMBL" id="GGY73860.1"/>
    </source>
</evidence>
<reference evidence="1" key="2">
    <citation type="submission" date="2022-12" db="EMBL/GenBank/DDBJ databases">
        <authorList>
            <person name="Sun Q."/>
            <person name="Kim S."/>
        </authorList>
    </citation>
    <scope>NUCLEOTIDE SEQUENCE</scope>
    <source>
        <strain evidence="1">KCTC 12344</strain>
    </source>
</reference>